<evidence type="ECO:0000313" key="2">
    <source>
        <dbReference type="EMBL" id="GBP68058.1"/>
    </source>
</evidence>
<organism evidence="2 3">
    <name type="scientific">Eumeta variegata</name>
    <name type="common">Bagworm moth</name>
    <name type="synonym">Eumeta japonica</name>
    <dbReference type="NCBI Taxonomy" id="151549"/>
    <lineage>
        <taxon>Eukaryota</taxon>
        <taxon>Metazoa</taxon>
        <taxon>Ecdysozoa</taxon>
        <taxon>Arthropoda</taxon>
        <taxon>Hexapoda</taxon>
        <taxon>Insecta</taxon>
        <taxon>Pterygota</taxon>
        <taxon>Neoptera</taxon>
        <taxon>Endopterygota</taxon>
        <taxon>Lepidoptera</taxon>
        <taxon>Glossata</taxon>
        <taxon>Ditrysia</taxon>
        <taxon>Tineoidea</taxon>
        <taxon>Psychidae</taxon>
        <taxon>Oiketicinae</taxon>
        <taxon>Eumeta</taxon>
    </lineage>
</organism>
<proteinExistence type="predicted"/>
<dbReference type="EMBL" id="BGZK01000999">
    <property type="protein sequence ID" value="GBP68058.1"/>
    <property type="molecule type" value="Genomic_DNA"/>
</dbReference>
<feature type="region of interest" description="Disordered" evidence="1">
    <location>
        <begin position="1"/>
        <end position="59"/>
    </location>
</feature>
<dbReference type="AlphaFoldDB" id="A0A4C1XWT4"/>
<feature type="region of interest" description="Disordered" evidence="1">
    <location>
        <begin position="78"/>
        <end position="105"/>
    </location>
</feature>
<dbReference type="Proteomes" id="UP000299102">
    <property type="component" value="Unassembled WGS sequence"/>
</dbReference>
<evidence type="ECO:0000256" key="1">
    <source>
        <dbReference type="SAM" id="MobiDB-lite"/>
    </source>
</evidence>
<gene>
    <name evidence="2" type="ORF">EVAR_104018_1</name>
</gene>
<feature type="compositionally biased region" description="Polar residues" evidence="1">
    <location>
        <begin position="32"/>
        <end position="45"/>
    </location>
</feature>
<name>A0A4C1XWT4_EUMVA</name>
<keyword evidence="3" id="KW-1185">Reference proteome</keyword>
<accession>A0A4C1XWT4</accession>
<protein>
    <submittedName>
        <fullName evidence="2">Uncharacterized protein</fullName>
    </submittedName>
</protein>
<comment type="caution">
    <text evidence="2">The sequence shown here is derived from an EMBL/GenBank/DDBJ whole genome shotgun (WGS) entry which is preliminary data.</text>
</comment>
<sequence>MHARRTGNEGVSNSTSTDGSNDCVGDKGRGQRSATSLRRNGSNGRWEQALRPGEGRRPLSSRRLSIWNLIYNLCVAKSTTSPNRQRPPGADAGPAVKWTVTVDPR</sequence>
<reference evidence="2 3" key="1">
    <citation type="journal article" date="2019" name="Commun. Biol.">
        <title>The bagworm genome reveals a unique fibroin gene that provides high tensile strength.</title>
        <authorList>
            <person name="Kono N."/>
            <person name="Nakamura H."/>
            <person name="Ohtoshi R."/>
            <person name="Tomita M."/>
            <person name="Numata K."/>
            <person name="Arakawa K."/>
        </authorList>
    </citation>
    <scope>NUCLEOTIDE SEQUENCE [LARGE SCALE GENOMIC DNA]</scope>
</reference>
<evidence type="ECO:0000313" key="3">
    <source>
        <dbReference type="Proteomes" id="UP000299102"/>
    </source>
</evidence>
<feature type="compositionally biased region" description="Polar residues" evidence="1">
    <location>
        <begin position="9"/>
        <end position="20"/>
    </location>
</feature>